<dbReference type="PANTHER" id="PTHR30195">
    <property type="entry name" value="TYPE I SITE-SPECIFIC DEOXYRIBONUCLEASE PROTEIN SUBUNIT M AND R"/>
    <property type="match status" value="1"/>
</dbReference>
<reference evidence="13" key="1">
    <citation type="submission" date="2017-02" db="EMBL/GenBank/DDBJ databases">
        <authorList>
            <person name="Varghese N."/>
            <person name="Submissions S."/>
        </authorList>
    </citation>
    <scope>NUCLEOTIDE SEQUENCE [LARGE SCALE GENOMIC DNA]</scope>
    <source>
        <strain evidence="13">ATCC 27862</strain>
    </source>
</reference>
<dbReference type="Pfam" id="PF18766">
    <property type="entry name" value="SWI2_SNF2"/>
    <property type="match status" value="1"/>
</dbReference>
<comment type="catalytic activity">
    <reaction evidence="1">
        <text>Endonucleolytic cleavage of DNA to give random double-stranded fragments with terminal 5'-phosphates, ATP is simultaneously hydrolyzed.</text>
        <dbReference type="EC" id="3.1.21.3"/>
    </reaction>
</comment>
<dbReference type="PANTHER" id="PTHR30195:SF16">
    <property type="entry name" value="TYPE I RESTRICTION ENZYME ENDONUCLEASE SUBUNIT"/>
    <property type="match status" value="1"/>
</dbReference>
<keyword evidence="5" id="KW-0547">Nucleotide-binding</keyword>
<evidence type="ECO:0000256" key="6">
    <source>
        <dbReference type="ARBA" id="ARBA00022747"/>
    </source>
</evidence>
<dbReference type="PROSITE" id="PS51192">
    <property type="entry name" value="HELICASE_ATP_BIND_1"/>
    <property type="match status" value="1"/>
</dbReference>
<evidence type="ECO:0000256" key="9">
    <source>
        <dbReference type="ARBA" id="ARBA00022840"/>
    </source>
</evidence>
<keyword evidence="9" id="KW-0067">ATP-binding</keyword>
<evidence type="ECO:0000256" key="1">
    <source>
        <dbReference type="ARBA" id="ARBA00000851"/>
    </source>
</evidence>
<dbReference type="InterPro" id="IPR007409">
    <property type="entry name" value="Restrct_endonuc_type1_HsdR_N"/>
</dbReference>
<dbReference type="InterPro" id="IPR040980">
    <property type="entry name" value="SWI2_SNF2"/>
</dbReference>
<comment type="similarity">
    <text evidence="2">Belongs to the HsdR family.</text>
</comment>
<dbReference type="EC" id="3.1.21.3" evidence="3"/>
<dbReference type="InterPro" id="IPR022625">
    <property type="entry name" value="TypeI_RM_Rsu_C"/>
</dbReference>
<dbReference type="GO" id="GO:0005524">
    <property type="term" value="F:ATP binding"/>
    <property type="evidence" value="ECO:0007669"/>
    <property type="project" value="UniProtKB-KW"/>
</dbReference>
<keyword evidence="10" id="KW-0238">DNA-binding</keyword>
<dbReference type="AlphaFoldDB" id="A0A1T4MBD0"/>
<dbReference type="GO" id="GO:0003677">
    <property type="term" value="F:DNA binding"/>
    <property type="evidence" value="ECO:0007669"/>
    <property type="project" value="UniProtKB-KW"/>
</dbReference>
<dbReference type="Pfam" id="PF04313">
    <property type="entry name" value="HSDR_N"/>
    <property type="match status" value="1"/>
</dbReference>
<evidence type="ECO:0000256" key="7">
    <source>
        <dbReference type="ARBA" id="ARBA00022759"/>
    </source>
</evidence>
<dbReference type="STRING" id="171291.SAMN02745154_00671"/>
<name>A0A1T4MBD0_9BACT</name>
<dbReference type="Gene3D" id="3.90.1570.50">
    <property type="match status" value="2"/>
</dbReference>
<keyword evidence="6" id="KW-0680">Restriction system</keyword>
<evidence type="ECO:0000256" key="2">
    <source>
        <dbReference type="ARBA" id="ARBA00008598"/>
    </source>
</evidence>
<evidence type="ECO:0000256" key="4">
    <source>
        <dbReference type="ARBA" id="ARBA00022722"/>
    </source>
</evidence>
<feature type="domain" description="Helicase ATP-binding" evidence="11">
    <location>
        <begin position="319"/>
        <end position="505"/>
    </location>
</feature>
<dbReference type="Gene3D" id="1.20.58.2040">
    <property type="match status" value="1"/>
</dbReference>
<dbReference type="CDD" id="cd18800">
    <property type="entry name" value="SF2_C_EcoR124I-like"/>
    <property type="match status" value="1"/>
</dbReference>
<evidence type="ECO:0000313" key="13">
    <source>
        <dbReference type="Proteomes" id="UP000190389"/>
    </source>
</evidence>
<dbReference type="SUPFAM" id="SSF52540">
    <property type="entry name" value="P-loop containing nucleoside triphosphate hydrolases"/>
    <property type="match status" value="2"/>
</dbReference>
<dbReference type="Pfam" id="PF22679">
    <property type="entry name" value="T1R_D3-like"/>
    <property type="match status" value="1"/>
</dbReference>
<keyword evidence="4" id="KW-0540">Nuclease</keyword>
<dbReference type="RefSeq" id="WP_078747373.1">
    <property type="nucleotide sequence ID" value="NZ_CP137850.1"/>
</dbReference>
<dbReference type="InterPro" id="IPR027417">
    <property type="entry name" value="P-loop_NTPase"/>
</dbReference>
<dbReference type="InterPro" id="IPR055180">
    <property type="entry name" value="HsdR_RecA-like_helicase_dom_2"/>
</dbReference>
<evidence type="ECO:0000259" key="11">
    <source>
        <dbReference type="PROSITE" id="PS51192"/>
    </source>
</evidence>
<dbReference type="CDD" id="cd22332">
    <property type="entry name" value="HsdR_N"/>
    <property type="match status" value="1"/>
</dbReference>
<dbReference type="Pfam" id="PF12008">
    <property type="entry name" value="EcoR124_C"/>
    <property type="match status" value="1"/>
</dbReference>
<dbReference type="SMART" id="SM00487">
    <property type="entry name" value="DEXDc"/>
    <property type="match status" value="1"/>
</dbReference>
<dbReference type="InterPro" id="IPR014001">
    <property type="entry name" value="Helicase_ATP-bd"/>
</dbReference>
<dbReference type="Proteomes" id="UP000190389">
    <property type="component" value="Unassembled WGS sequence"/>
</dbReference>
<protein>
    <recommendedName>
        <fullName evidence="3">type I site-specific deoxyribonuclease</fullName>
        <ecNumber evidence="3">3.1.21.3</ecNumber>
    </recommendedName>
</protein>
<sequence>MKKVDNISTILSQSDESIVRADFKSVAQTTGEFQSEAKMEEKLIKDLVAQGYIYLQLGKTQEEQQDKIWDIIRQNINRLNFKDGYTLSNNEWNRLKYQLNLDSQISATELVQDNNKKVFELKMDDDNIKNIIIFDKENLINNNVYVVNQLVNDNNRYDVNILVNGFPLVHIELKRRFSTTNEDSLKQAFSQVNRYHNESFASHKRNNLFNYTQMFVISNGVYTKYFSNTTYKSAIDGKNRAHYRETSFWTDIENRRILEIEDFTKYFLDRRVVLNIIFKYSVLKQPDEHGDRKLLILRPYQIAAVEAIIKRVKLAHINKQAGSDEAKGYIWHTTGSGKTLTSFKTCQLLADLKFDDDLKNNQIYKVVFVVDRRDLNRQTTDEYDKCSGVDLGISNAINSDHLAKILTNEYSSKNNRIVITTINKLNDVIKNYIKSNSSQNNKLKDVAKNKEIVFIFDECQRSTFGSMLANIRQYFKKHYLIGFTGTPIFDNIENPKTKLEVIKQITKVFPGEKISEKDVESDILNIMYKNENKDFSFVKYFEDVALSDSINKNDLSTTINIFKKRLHTYTIIDAVKDNNVVPYKISYHTTFHKKDNIVDKEVTGIDTKSVYYDSHRISNIVDQILEKLPILCHRTQTNKAIKEANLSEQQNEILKPFNAIFATESIEQAILYYREFKRRNHEYKIGMIFSAGNPNDPNQYMEEEFNTKDLRPNQKEALIEAINDYNNLGLSKDGTKTSYSIEEKDKYYSDIQNKVADSKLDLIIVVNMLLTGFDSPSTNTLFVDKPLKSHNLIQAFSRVNRTYPNKMYGNIVSFRNIQDEVNYAIALYGKAKAKEIACLRSYNDYMNGFTDSDGKYQAGFIQTAKDVLNCGLHLPNTDINDISQDEKVSFVKLFNRLLKLRDILVSFDNFLNEEKKYISGRELGNCRVIYNDIYQQWKNKNKITNNEKEQINDDLVFEIQLLKTDDITVEKISQIINDKLSEYMQQIKDPNLASFKENTNFEEYKSEVLRAASSSTLLWSKVDLINRFLDKKHNEIDYNEKINEFENNSNVSDILTEFVQSNNNERIEEFYQMVKKYQFNLKAAYKFLKEAFENDEIKWYGEKFKNIYKPTNMFDTEANNQVREEARDALEQFFNSYNGVTNRIFTISELDDKN</sequence>
<keyword evidence="13" id="KW-1185">Reference proteome</keyword>
<evidence type="ECO:0000256" key="8">
    <source>
        <dbReference type="ARBA" id="ARBA00022801"/>
    </source>
</evidence>
<dbReference type="Gene3D" id="3.40.50.300">
    <property type="entry name" value="P-loop containing nucleotide triphosphate hydrolases"/>
    <property type="match status" value="2"/>
</dbReference>
<dbReference type="OrthoDB" id="9758243at2"/>
<dbReference type="GO" id="GO:0009035">
    <property type="term" value="F:type I site-specific deoxyribonuclease activity"/>
    <property type="evidence" value="ECO:0007669"/>
    <property type="project" value="UniProtKB-EC"/>
</dbReference>
<evidence type="ECO:0000313" key="12">
    <source>
        <dbReference type="EMBL" id="SJZ64262.1"/>
    </source>
</evidence>
<evidence type="ECO:0000256" key="3">
    <source>
        <dbReference type="ARBA" id="ARBA00012654"/>
    </source>
</evidence>
<dbReference type="InterPro" id="IPR051268">
    <property type="entry name" value="Type-I_R_enzyme_R_subunit"/>
</dbReference>
<keyword evidence="8" id="KW-0378">Hydrolase</keyword>
<keyword evidence="7" id="KW-0255">Endonuclease</keyword>
<evidence type="ECO:0000256" key="5">
    <source>
        <dbReference type="ARBA" id="ARBA00022741"/>
    </source>
</evidence>
<accession>A0A1T4MBD0</accession>
<proteinExistence type="inferred from homology"/>
<dbReference type="EMBL" id="FUXF01000037">
    <property type="protein sequence ID" value="SJZ64262.1"/>
    <property type="molecule type" value="Genomic_DNA"/>
</dbReference>
<gene>
    <name evidence="12" type="ORF">SAMN02745154_00671</name>
</gene>
<organism evidence="12 13">
    <name type="scientific">Mycoplasmopsis verecunda</name>
    <dbReference type="NCBI Taxonomy" id="171291"/>
    <lineage>
        <taxon>Bacteria</taxon>
        <taxon>Bacillati</taxon>
        <taxon>Mycoplasmatota</taxon>
        <taxon>Mycoplasmoidales</taxon>
        <taxon>Metamycoplasmataceae</taxon>
        <taxon>Mycoplasmopsis</taxon>
    </lineage>
</organism>
<evidence type="ECO:0000256" key="10">
    <source>
        <dbReference type="ARBA" id="ARBA00023125"/>
    </source>
</evidence>
<dbReference type="GO" id="GO:0009307">
    <property type="term" value="P:DNA restriction-modification system"/>
    <property type="evidence" value="ECO:0007669"/>
    <property type="project" value="UniProtKB-KW"/>
</dbReference>